<name>A0A9N9CT87_9GLOM</name>
<organism evidence="1 2">
    <name type="scientific">Racocetra fulgida</name>
    <dbReference type="NCBI Taxonomy" id="60492"/>
    <lineage>
        <taxon>Eukaryota</taxon>
        <taxon>Fungi</taxon>
        <taxon>Fungi incertae sedis</taxon>
        <taxon>Mucoromycota</taxon>
        <taxon>Glomeromycotina</taxon>
        <taxon>Glomeromycetes</taxon>
        <taxon>Diversisporales</taxon>
        <taxon>Gigasporaceae</taxon>
        <taxon>Racocetra</taxon>
    </lineage>
</organism>
<reference evidence="1" key="1">
    <citation type="submission" date="2021-06" db="EMBL/GenBank/DDBJ databases">
        <authorList>
            <person name="Kallberg Y."/>
            <person name="Tangrot J."/>
            <person name="Rosling A."/>
        </authorList>
    </citation>
    <scope>NUCLEOTIDE SEQUENCE</scope>
    <source>
        <strain evidence="1">IN212</strain>
    </source>
</reference>
<proteinExistence type="predicted"/>
<sequence length="164" mass="19120">MFYSEPDIMLNSIQRGRQFIRSVKFSSSGSVIQENLLSYSEYAQLEEFSLSESKLIAHESLKLKTDEFLKYVTQYTLPLPHGGEIIFENLTILTDNYNYSSLKVLKVEDSNLSSSKILFNETYVMLFDYGVFKNNTLWFTCGNNTRDSKLIMIDVERNYNDCEY</sequence>
<dbReference type="EMBL" id="CAJVPZ010009803">
    <property type="protein sequence ID" value="CAG8613115.1"/>
    <property type="molecule type" value="Genomic_DNA"/>
</dbReference>
<comment type="caution">
    <text evidence="1">The sequence shown here is derived from an EMBL/GenBank/DDBJ whole genome shotgun (WGS) entry which is preliminary data.</text>
</comment>
<evidence type="ECO:0000313" key="1">
    <source>
        <dbReference type="EMBL" id="CAG8613115.1"/>
    </source>
</evidence>
<protein>
    <submittedName>
        <fullName evidence="1">4193_t:CDS:1</fullName>
    </submittedName>
</protein>
<evidence type="ECO:0000313" key="2">
    <source>
        <dbReference type="Proteomes" id="UP000789396"/>
    </source>
</evidence>
<dbReference type="AlphaFoldDB" id="A0A9N9CT87"/>
<accession>A0A9N9CT87</accession>
<keyword evidence="2" id="KW-1185">Reference proteome</keyword>
<gene>
    <name evidence="1" type="ORF">RFULGI_LOCUS7058</name>
</gene>
<dbReference type="Proteomes" id="UP000789396">
    <property type="component" value="Unassembled WGS sequence"/>
</dbReference>
<dbReference type="OrthoDB" id="2438293at2759"/>